<dbReference type="EMBL" id="NSIT01000090">
    <property type="protein sequence ID" value="PJE79168.1"/>
    <property type="molecule type" value="Genomic_DNA"/>
</dbReference>
<evidence type="ECO:0000313" key="1">
    <source>
        <dbReference type="EMBL" id="PJE79168.1"/>
    </source>
</evidence>
<accession>A0A2H9T7L2</accession>
<reference evidence="1" key="1">
    <citation type="journal article" date="2017" name="Appl. Environ. Microbiol.">
        <title>Molecular characterization of an Endozoicomonas-like organism causing infection in king scallop Pecten maximus L.</title>
        <authorList>
            <person name="Cano I."/>
            <person name="van Aerle R."/>
            <person name="Ross S."/>
            <person name="Verner-Jeffreys D.W."/>
            <person name="Paley R.K."/>
            <person name="Rimmer G."/>
            <person name="Ryder D."/>
            <person name="Hooper P."/>
            <person name="Stone D."/>
            <person name="Feist S.W."/>
        </authorList>
    </citation>
    <scope>NUCLEOTIDE SEQUENCE</scope>
</reference>
<name>A0A2H9T7L2_9ZZZZ</name>
<protein>
    <submittedName>
        <fullName evidence="1">Uncharacterized protein</fullName>
    </submittedName>
</protein>
<dbReference type="AlphaFoldDB" id="A0A2H9T7L2"/>
<sequence>MDQMTYYFSGHWLASREEYNKVRIMERGKKKGAGEQVFCVGETIQYMAFDREPD</sequence>
<proteinExistence type="predicted"/>
<organism evidence="1">
    <name type="scientific">invertebrate metagenome</name>
    <dbReference type="NCBI Taxonomy" id="1711999"/>
    <lineage>
        <taxon>unclassified sequences</taxon>
        <taxon>metagenomes</taxon>
        <taxon>organismal metagenomes</taxon>
    </lineage>
</organism>
<comment type="caution">
    <text evidence="1">The sequence shown here is derived from an EMBL/GenBank/DDBJ whole genome shotgun (WGS) entry which is preliminary data.</text>
</comment>
<gene>
    <name evidence="1" type="ORF">CI610_01863</name>
</gene>